<evidence type="ECO:0000313" key="2">
    <source>
        <dbReference type="Proteomes" id="UP000593765"/>
    </source>
</evidence>
<dbReference type="AlphaFoldDB" id="A0A7M2X113"/>
<dbReference type="InterPro" id="IPR043129">
    <property type="entry name" value="ATPase_NBD"/>
</dbReference>
<dbReference type="InterPro" id="IPR000600">
    <property type="entry name" value="ROK"/>
</dbReference>
<dbReference type="CDD" id="cd23763">
    <property type="entry name" value="ASKHA_ATPase_ROK"/>
    <property type="match status" value="1"/>
</dbReference>
<dbReference type="Pfam" id="PF00480">
    <property type="entry name" value="ROK"/>
    <property type="match status" value="1"/>
</dbReference>
<dbReference type="PANTHER" id="PTHR18964:SF169">
    <property type="entry name" value="N-ACETYLMANNOSAMINE KINASE"/>
    <property type="match status" value="1"/>
</dbReference>
<gene>
    <name evidence="1" type="ORF">IPV69_08405</name>
</gene>
<sequence>MISLGIDIGGGSVKVAALRDDRVLWTAQSARYADPSAETIIGAIREVIAGREIEASNVGLCVPGILNEHQTKIALSVNLPKLNGLPLADIAAVALGRTPARLRIMNDTTAAAYDIYLGRKLSGRLFLMVLGTGVGVAVMDATGPLRVDGDSPGHFGQMDVSIEGAPVIGPDGGAGSFEGYIGAPALVKMYGGDANALNAMKITDPSARALARAVRIAHAMYRPDHVVLAGGVGIRLSRLRDDLHAAVSHKLTSIARPEWTLSFGENDFHNAAGAARAVSVGSALADGHS</sequence>
<proteinExistence type="predicted"/>
<dbReference type="KEGG" id="hbs:IPV69_08405"/>
<protein>
    <submittedName>
        <fullName evidence="1">ROK family protein</fullName>
    </submittedName>
</protein>
<accession>A0A7M2X113</accession>
<reference evidence="1 2" key="1">
    <citation type="submission" date="2020-10" db="EMBL/GenBank/DDBJ databases">
        <title>Wide distribution of Phycisphaera-like planctomycetes from WD2101 soil group in peatlands and genome analysis of the first cultivated representative.</title>
        <authorList>
            <person name="Dedysh S.N."/>
            <person name="Beletsky A.V."/>
            <person name="Ivanova A."/>
            <person name="Kulichevskaya I.S."/>
            <person name="Suzina N.E."/>
            <person name="Philippov D.A."/>
            <person name="Rakitin A.L."/>
            <person name="Mardanov A.V."/>
            <person name="Ravin N.V."/>
        </authorList>
    </citation>
    <scope>NUCLEOTIDE SEQUENCE [LARGE SCALE GENOMIC DNA]</scope>
    <source>
        <strain evidence="1 2">M1803</strain>
    </source>
</reference>
<dbReference type="RefSeq" id="WP_206294609.1">
    <property type="nucleotide sequence ID" value="NZ_CP063458.1"/>
</dbReference>
<dbReference type="PANTHER" id="PTHR18964">
    <property type="entry name" value="ROK (REPRESSOR, ORF, KINASE) FAMILY"/>
    <property type="match status" value="1"/>
</dbReference>
<dbReference type="Gene3D" id="3.30.420.40">
    <property type="match status" value="2"/>
</dbReference>
<dbReference type="Proteomes" id="UP000593765">
    <property type="component" value="Chromosome"/>
</dbReference>
<name>A0A7M2X113_9BACT</name>
<dbReference type="EMBL" id="CP063458">
    <property type="protein sequence ID" value="QOV91359.1"/>
    <property type="molecule type" value="Genomic_DNA"/>
</dbReference>
<dbReference type="SUPFAM" id="SSF53067">
    <property type="entry name" value="Actin-like ATPase domain"/>
    <property type="match status" value="1"/>
</dbReference>
<evidence type="ECO:0000313" key="1">
    <source>
        <dbReference type="EMBL" id="QOV91359.1"/>
    </source>
</evidence>
<organism evidence="1 2">
    <name type="scientific">Humisphaera borealis</name>
    <dbReference type="NCBI Taxonomy" id="2807512"/>
    <lineage>
        <taxon>Bacteria</taxon>
        <taxon>Pseudomonadati</taxon>
        <taxon>Planctomycetota</taxon>
        <taxon>Phycisphaerae</taxon>
        <taxon>Tepidisphaerales</taxon>
        <taxon>Tepidisphaeraceae</taxon>
        <taxon>Humisphaera</taxon>
    </lineage>
</organism>
<keyword evidence="2" id="KW-1185">Reference proteome</keyword>